<dbReference type="EMBL" id="MFMM01000001">
    <property type="protein sequence ID" value="OGG84665.1"/>
    <property type="molecule type" value="Genomic_DNA"/>
</dbReference>
<dbReference type="Proteomes" id="UP000177325">
    <property type="component" value="Unassembled WGS sequence"/>
</dbReference>
<evidence type="ECO:0000313" key="1">
    <source>
        <dbReference type="EMBL" id="OGG84665.1"/>
    </source>
</evidence>
<proteinExistence type="predicted"/>
<comment type="caution">
    <text evidence="1">The sequence shown here is derived from an EMBL/GenBank/DDBJ whole genome shotgun (WGS) entry which is preliminary data.</text>
</comment>
<organism evidence="1 2">
    <name type="scientific">Candidatus Kaiserbacteria bacterium RIFCSPLOWO2_12_FULL_45_26</name>
    <dbReference type="NCBI Taxonomy" id="1798525"/>
    <lineage>
        <taxon>Bacteria</taxon>
        <taxon>Candidatus Kaiseribacteriota</taxon>
    </lineage>
</organism>
<reference evidence="1 2" key="1">
    <citation type="journal article" date="2016" name="Nat. Commun.">
        <title>Thousands of microbial genomes shed light on interconnected biogeochemical processes in an aquifer system.</title>
        <authorList>
            <person name="Anantharaman K."/>
            <person name="Brown C.T."/>
            <person name="Hug L.A."/>
            <person name="Sharon I."/>
            <person name="Castelle C.J."/>
            <person name="Probst A.J."/>
            <person name="Thomas B.C."/>
            <person name="Singh A."/>
            <person name="Wilkins M.J."/>
            <person name="Karaoz U."/>
            <person name="Brodie E.L."/>
            <person name="Williams K.H."/>
            <person name="Hubbard S.S."/>
            <person name="Banfield J.F."/>
        </authorList>
    </citation>
    <scope>NUCLEOTIDE SEQUENCE [LARGE SCALE GENOMIC DNA]</scope>
</reference>
<accession>A0A1F6FFN5</accession>
<name>A0A1F6FFN5_9BACT</name>
<gene>
    <name evidence="1" type="ORF">A3G90_01085</name>
</gene>
<sequence>MDMEAQVINQRSFDTFTLGSQMTFIQFCIAELSESWPHHAVAIASKWVVYTQLHGKLVGCRLAFQDLFDYHQEVVARVEQAVYTMEEGNVDFLGMDIWQPMPEQTKALKNLGLDGVRPVSETLEWWRPGWNDQRTLIFYDEGAKTTTSVYPDGRAEVLED</sequence>
<protein>
    <submittedName>
        <fullName evidence="1">Uncharacterized protein</fullName>
    </submittedName>
</protein>
<evidence type="ECO:0000313" key="2">
    <source>
        <dbReference type="Proteomes" id="UP000177325"/>
    </source>
</evidence>
<dbReference type="AlphaFoldDB" id="A0A1F6FFN5"/>